<protein>
    <recommendedName>
        <fullName evidence="8">Ribonuclease R</fullName>
        <shortName evidence="8">RNase R</shortName>
        <ecNumber evidence="8">3.1.13.1</ecNumber>
    </recommendedName>
</protein>
<dbReference type="SMART" id="SM00316">
    <property type="entry name" value="S1"/>
    <property type="match status" value="1"/>
</dbReference>
<evidence type="ECO:0000256" key="8">
    <source>
        <dbReference type="HAMAP-Rule" id="MF_01895"/>
    </source>
</evidence>
<evidence type="ECO:0000256" key="1">
    <source>
        <dbReference type="ARBA" id="ARBA00001849"/>
    </source>
</evidence>
<keyword evidence="3 8" id="KW-0963">Cytoplasm</keyword>
<dbReference type="InterPro" id="IPR050180">
    <property type="entry name" value="RNR_Ribonuclease"/>
</dbReference>
<comment type="function">
    <text evidence="8">3'-5' exoribonuclease that releases 5'-nucleoside monophosphates and is involved in maturation of structured RNAs.</text>
</comment>
<dbReference type="KEGG" id="tmz:Tmz1t_3378"/>
<dbReference type="Pfam" id="PF00575">
    <property type="entry name" value="S1"/>
    <property type="match status" value="1"/>
</dbReference>
<proteinExistence type="inferred from homology"/>
<dbReference type="HOGENOM" id="CLU_002333_7_0_4"/>
<dbReference type="SUPFAM" id="SSF50249">
    <property type="entry name" value="Nucleic acid-binding proteins"/>
    <property type="match status" value="4"/>
</dbReference>
<reference evidence="11 12" key="2">
    <citation type="journal article" date="2012" name="Stand. Genomic Sci.">
        <title>Complete genome sequence of Thauera aminoaromatica strain MZ1T.</title>
        <authorList>
            <person name="Jiang K."/>
            <person name="Sanseverino J."/>
            <person name="Chauhan A."/>
            <person name="Lucas S."/>
            <person name="Copeland A."/>
            <person name="Lapidus A."/>
            <person name="Del Rio T.G."/>
            <person name="Dalin E."/>
            <person name="Tice H."/>
            <person name="Bruce D."/>
            <person name="Goodwin L."/>
            <person name="Pitluck S."/>
            <person name="Sims D."/>
            <person name="Brettin T."/>
            <person name="Detter J.C."/>
            <person name="Han C."/>
            <person name="Chang Y.J."/>
            <person name="Larimer F."/>
            <person name="Land M."/>
            <person name="Hauser L."/>
            <person name="Kyrpides N.C."/>
            <person name="Mikhailova N."/>
            <person name="Moser S."/>
            <person name="Jegier P."/>
            <person name="Close D."/>
            <person name="Debruyn J.M."/>
            <person name="Wang Y."/>
            <person name="Layton A.C."/>
            <person name="Allen M.S."/>
            <person name="Sayler G.S."/>
        </authorList>
    </citation>
    <scope>NUCLEOTIDE SEQUENCE [LARGE SCALE GENOMIC DNA]</scope>
    <source>
        <strain evidence="11 12">MZ1T</strain>
    </source>
</reference>
<dbReference type="Gene3D" id="2.40.50.140">
    <property type="entry name" value="Nucleic acid-binding proteins"/>
    <property type="match status" value="2"/>
</dbReference>
<dbReference type="HAMAP" id="MF_01895">
    <property type="entry name" value="RNase_R"/>
    <property type="match status" value="1"/>
</dbReference>
<dbReference type="Pfam" id="PF00773">
    <property type="entry name" value="RNB"/>
    <property type="match status" value="1"/>
</dbReference>
<feature type="compositionally biased region" description="Low complexity" evidence="9">
    <location>
        <begin position="65"/>
        <end position="79"/>
    </location>
</feature>
<dbReference type="NCBIfam" id="TIGR00358">
    <property type="entry name" value="3_prime_RNase"/>
    <property type="match status" value="1"/>
</dbReference>
<dbReference type="AlphaFoldDB" id="C4KCM4"/>
<dbReference type="SMART" id="SM00357">
    <property type="entry name" value="CSP"/>
    <property type="match status" value="1"/>
</dbReference>
<dbReference type="GO" id="GO:0005829">
    <property type="term" value="C:cytosol"/>
    <property type="evidence" value="ECO:0007669"/>
    <property type="project" value="UniProtKB-ARBA"/>
</dbReference>
<feature type="domain" description="S1 motif" evidence="10">
    <location>
        <begin position="716"/>
        <end position="797"/>
    </location>
</feature>
<dbReference type="PROSITE" id="PS01175">
    <property type="entry name" value="RIBONUCLEASE_II"/>
    <property type="match status" value="1"/>
</dbReference>
<dbReference type="Proteomes" id="UP000002186">
    <property type="component" value="Chromosome"/>
</dbReference>
<dbReference type="InterPro" id="IPR022966">
    <property type="entry name" value="RNase_II/R_CS"/>
</dbReference>
<dbReference type="PANTHER" id="PTHR23355">
    <property type="entry name" value="RIBONUCLEASE"/>
    <property type="match status" value="1"/>
</dbReference>
<dbReference type="GO" id="GO:0006402">
    <property type="term" value="P:mRNA catabolic process"/>
    <property type="evidence" value="ECO:0007669"/>
    <property type="project" value="TreeGrafter"/>
</dbReference>
<accession>C4KCM4</accession>
<dbReference type="PROSITE" id="PS50126">
    <property type="entry name" value="S1"/>
    <property type="match status" value="1"/>
</dbReference>
<sequence length="1055" mass="114898">MTRKTKKTDQQRSGAPSRRTPAAPQQGELAPRANPPGRKAGRGTLAVHAAPEPAAQGSTRHTGSPARGPGRSRAARKAAAVQASAVRLADPFYERETQQYDNPLPSREYVLQILAERGVPMPLAELAGALDIAPHELDFFDRRLRAMERDGQVVRNRRDAYLLPAKADLIKGRVEGHPDGFGFLRRDDGEPDVFLGPKEMREVLHGDRVMVRISGTDRRGRPEGKLVEVLERANSRVVGRVINEHGVMIVVPENRRLAQDILVAPGGRKKPEPGQIVTVELVEQPTKFAQPIGRIVEVLGNYADPGMEIEIALRKHDLPFEFSSEAKAQTRKLPDVVRKKDWAGREDLTKLPLVTIDGETAKDFDDAVYCERQGKGYRLIVAIADVSHYVDAASALDKDAFDRGNSVYFPRRVIPMLPEKLSNGLCSLNPQVERLAMVADMNIAATGEIRNYRFYPAVIWSHARLTYTKVAAALYDKDPAVRAELAALLPHLEQLDQLFRVLLKARAKRGAIDFETTETRMIFDDNGKIAQIVPEVRNDAHRLIEECMLAANVCASDFLATREHPALYRVHDSPSEDKLAKLREFLKEFGLGLGGGDEPRAADFARLLEQVKDRPDAQLLQTVMLRSLKQAMYSPDNVGHFGLAYESYTHFTSPIRRYPDLLIHRGIKAALAGEQYRPGDWEQIGLHCSMTERRADDATRDVVAFLKCYFMQDRVGEEFVGSVSAVVPFGLFVALDDIFIEGLLHISDLGSDYFHYDETRHALMGERTGKQFRLSDRVKVQLVRVDMATNKIDFRLIEGPLPVEAKAPPKVAEVVAAEVVPVEGKRARKPRSKKAEVEERVEATPAPVVEAVPAAAEPAAPKVRGKRTKKAAPEALAEVPVAPAVESTAAAAEPAAPKARGKRAKKAAPEVVAEVLVAPVGESVTAAEASATPKARGKRAKKVVAGQVAEVVAAPAIEPVPAAAEPVAPKARGKRAKKAAIATVAEVVVAPVLEVTPDAAPPAAPKTRGKRAKKAVAGTATEVPAASAAEALESAPPVPARRAGRKTTTKGSDRG</sequence>
<organism evidence="11 12">
    <name type="scientific">Thauera aminoaromatica</name>
    <dbReference type="NCBI Taxonomy" id="164330"/>
    <lineage>
        <taxon>Bacteria</taxon>
        <taxon>Pseudomonadati</taxon>
        <taxon>Pseudomonadota</taxon>
        <taxon>Betaproteobacteria</taxon>
        <taxon>Rhodocyclales</taxon>
        <taxon>Zoogloeaceae</taxon>
        <taxon>Thauera</taxon>
    </lineage>
</organism>
<comment type="subcellular location">
    <subcellularLocation>
        <location evidence="2 8">Cytoplasm</location>
    </subcellularLocation>
</comment>
<evidence type="ECO:0000256" key="3">
    <source>
        <dbReference type="ARBA" id="ARBA00022490"/>
    </source>
</evidence>
<dbReference type="RefSeq" id="WP_012585930.1">
    <property type="nucleotide sequence ID" value="NC_011662.2"/>
</dbReference>
<dbReference type="InterPro" id="IPR011805">
    <property type="entry name" value="RNase_R"/>
</dbReference>
<dbReference type="CDD" id="cd04471">
    <property type="entry name" value="S1_RNase_R"/>
    <property type="match status" value="1"/>
</dbReference>
<dbReference type="InterPro" id="IPR011129">
    <property type="entry name" value="CSD"/>
</dbReference>
<reference evidence="12" key="1">
    <citation type="submission" date="2009-05" db="EMBL/GenBank/DDBJ databases">
        <title>Complete sequence of chromosome of Thauera sp. MZ1T.</title>
        <authorList>
            <consortium name="US DOE Joint Genome Institute"/>
            <person name="Lucas S."/>
            <person name="Copeland A."/>
            <person name="Lapidus A."/>
            <person name="Glavina del Rio T."/>
            <person name="Dalin E."/>
            <person name="Tice H."/>
            <person name="Bruce D."/>
            <person name="Goodwin L."/>
            <person name="Pitluck S."/>
            <person name="Sims D."/>
            <person name="Brettin T."/>
            <person name="Detter J.C."/>
            <person name="Han C."/>
            <person name="Larimer F."/>
            <person name="Land M."/>
            <person name="Hauser L."/>
            <person name="Kyrpides N."/>
            <person name="Mikhailova N."/>
            <person name="Sayler G.S."/>
        </authorList>
    </citation>
    <scope>NUCLEOTIDE SEQUENCE [LARGE SCALE GENOMIC DNA]</scope>
    <source>
        <strain evidence="12">MZ1T</strain>
    </source>
</reference>
<dbReference type="InterPro" id="IPR013223">
    <property type="entry name" value="RNase_B_OB_dom"/>
</dbReference>
<feature type="compositionally biased region" description="Low complexity" evidence="9">
    <location>
        <begin position="1017"/>
        <end position="1035"/>
    </location>
</feature>
<evidence type="ECO:0000313" key="12">
    <source>
        <dbReference type="Proteomes" id="UP000002186"/>
    </source>
</evidence>
<dbReference type="NCBIfam" id="TIGR02063">
    <property type="entry name" value="RNase_R"/>
    <property type="match status" value="1"/>
</dbReference>
<gene>
    <name evidence="8" type="primary">rnr</name>
    <name evidence="11" type="ordered locus">Tmz1t_3378</name>
</gene>
<evidence type="ECO:0000259" key="10">
    <source>
        <dbReference type="PROSITE" id="PS50126"/>
    </source>
</evidence>
<comment type="similarity">
    <text evidence="8">Belongs to the RNR ribonuclease family. RNase R subfamily.</text>
</comment>
<dbReference type="FunFam" id="2.40.50.140:FF:000213">
    <property type="entry name" value="Ribonuclease R"/>
    <property type="match status" value="1"/>
</dbReference>
<dbReference type="GO" id="GO:0008859">
    <property type="term" value="F:exoribonuclease II activity"/>
    <property type="evidence" value="ECO:0007669"/>
    <property type="project" value="UniProtKB-UniRule"/>
</dbReference>
<feature type="region of interest" description="Disordered" evidence="9">
    <location>
        <begin position="997"/>
        <end position="1055"/>
    </location>
</feature>
<comment type="catalytic activity">
    <reaction evidence="1 8">
        <text>Exonucleolytic cleavage in the 3'- to 5'-direction to yield nucleoside 5'-phosphates.</text>
        <dbReference type="EC" id="3.1.13.1"/>
    </reaction>
</comment>
<dbReference type="Pfam" id="PF08206">
    <property type="entry name" value="OB_RNB"/>
    <property type="match status" value="1"/>
</dbReference>
<evidence type="ECO:0000313" key="11">
    <source>
        <dbReference type="EMBL" id="ACR01972.1"/>
    </source>
</evidence>
<evidence type="ECO:0000256" key="2">
    <source>
        <dbReference type="ARBA" id="ARBA00004496"/>
    </source>
</evidence>
<dbReference type="EC" id="3.1.13.1" evidence="8"/>
<dbReference type="SMART" id="SM00955">
    <property type="entry name" value="RNB"/>
    <property type="match status" value="1"/>
</dbReference>
<dbReference type="EMBL" id="CP001281">
    <property type="protein sequence ID" value="ACR01972.1"/>
    <property type="molecule type" value="Genomic_DNA"/>
</dbReference>
<evidence type="ECO:0000256" key="4">
    <source>
        <dbReference type="ARBA" id="ARBA00022722"/>
    </source>
</evidence>
<dbReference type="InterPro" id="IPR003029">
    <property type="entry name" value="S1_domain"/>
</dbReference>
<dbReference type="GO" id="GO:0003723">
    <property type="term" value="F:RNA binding"/>
    <property type="evidence" value="ECO:0007669"/>
    <property type="project" value="UniProtKB-UniRule"/>
</dbReference>
<dbReference type="InterPro" id="IPR001900">
    <property type="entry name" value="RNase_II/R"/>
</dbReference>
<dbReference type="Pfam" id="PF17876">
    <property type="entry name" value="CSD2"/>
    <property type="match status" value="1"/>
</dbReference>
<evidence type="ECO:0000256" key="9">
    <source>
        <dbReference type="SAM" id="MobiDB-lite"/>
    </source>
</evidence>
<keyword evidence="4 8" id="KW-0540">Nuclease</keyword>
<dbReference type="InterPro" id="IPR012340">
    <property type="entry name" value="NA-bd_OB-fold"/>
</dbReference>
<name>C4KCM4_THASP</name>
<keyword evidence="12" id="KW-1185">Reference proteome</keyword>
<dbReference type="InterPro" id="IPR004476">
    <property type="entry name" value="RNase_II/RNase_R"/>
</dbReference>
<dbReference type="STRING" id="85643.Tmz1t_3378"/>
<dbReference type="eggNOG" id="COG0557">
    <property type="taxonomic scope" value="Bacteria"/>
</dbReference>
<keyword evidence="6 8" id="KW-0269">Exonuclease</keyword>
<evidence type="ECO:0000256" key="5">
    <source>
        <dbReference type="ARBA" id="ARBA00022801"/>
    </source>
</evidence>
<keyword evidence="5 8" id="KW-0378">Hydrolase</keyword>
<feature type="region of interest" description="Disordered" evidence="9">
    <location>
        <begin position="1"/>
        <end position="79"/>
    </location>
</feature>
<evidence type="ECO:0000256" key="6">
    <source>
        <dbReference type="ARBA" id="ARBA00022839"/>
    </source>
</evidence>
<dbReference type="InterPro" id="IPR040476">
    <property type="entry name" value="CSD2"/>
</dbReference>
<evidence type="ECO:0000256" key="7">
    <source>
        <dbReference type="ARBA" id="ARBA00022884"/>
    </source>
</evidence>
<dbReference type="PANTHER" id="PTHR23355:SF9">
    <property type="entry name" value="DIS3-LIKE EXONUCLEASE 2"/>
    <property type="match status" value="1"/>
</dbReference>
<keyword evidence="7 8" id="KW-0694">RNA-binding</keyword>